<protein>
    <submittedName>
        <fullName evidence="1">Uncharacterized protein</fullName>
    </submittedName>
</protein>
<dbReference type="PATRIC" id="fig|1308866.3.peg.2984"/>
<sequence>MQLNWMVERYGITRDVLNVINSLVDDEIYDKEDCARKLLHILRKHDLIDASILINELDKNKSTAEAKIG</sequence>
<keyword evidence="2" id="KW-1185">Reference proteome</keyword>
<dbReference type="AlphaFoldDB" id="N4WMD0"/>
<evidence type="ECO:0000313" key="2">
    <source>
        <dbReference type="Proteomes" id="UP000012283"/>
    </source>
</evidence>
<comment type="caution">
    <text evidence="1">The sequence shown here is derived from an EMBL/GenBank/DDBJ whole genome shotgun (WGS) entry which is preliminary data.</text>
</comment>
<accession>N4WMD0</accession>
<dbReference type="EMBL" id="APML01000082">
    <property type="protein sequence ID" value="ENH95670.1"/>
    <property type="molecule type" value="Genomic_DNA"/>
</dbReference>
<gene>
    <name evidence="1" type="ORF">J416_14837</name>
</gene>
<proteinExistence type="predicted"/>
<organism evidence="1 2">
    <name type="scientific">Gracilibacillus halophilus YIM-C55.5</name>
    <dbReference type="NCBI Taxonomy" id="1308866"/>
    <lineage>
        <taxon>Bacteria</taxon>
        <taxon>Bacillati</taxon>
        <taxon>Bacillota</taxon>
        <taxon>Bacilli</taxon>
        <taxon>Bacillales</taxon>
        <taxon>Bacillaceae</taxon>
        <taxon>Gracilibacillus</taxon>
    </lineage>
</organism>
<evidence type="ECO:0000313" key="1">
    <source>
        <dbReference type="EMBL" id="ENH95670.1"/>
    </source>
</evidence>
<reference evidence="1 2" key="1">
    <citation type="submission" date="2013-03" db="EMBL/GenBank/DDBJ databases">
        <title>Draft genome sequence of Gracibacillus halophilus YIM-C55.5, a moderately halophilic and thermophilic organism from the Xiaochaidamu salt lake.</title>
        <authorList>
            <person name="Sugumar T."/>
            <person name="Polireddy D.R."/>
            <person name="Antony A."/>
            <person name="Madhava Y.R."/>
            <person name="Sivakumar N."/>
        </authorList>
    </citation>
    <scope>NUCLEOTIDE SEQUENCE [LARGE SCALE GENOMIC DNA]</scope>
    <source>
        <strain evidence="1 2">YIM-C55.5</strain>
    </source>
</reference>
<dbReference type="RefSeq" id="WP_003474163.1">
    <property type="nucleotide sequence ID" value="NZ_APML01000082.1"/>
</dbReference>
<dbReference type="Proteomes" id="UP000012283">
    <property type="component" value="Unassembled WGS sequence"/>
</dbReference>
<name>N4WMD0_9BACI</name>